<dbReference type="Gene3D" id="3.30.1490.20">
    <property type="entry name" value="ATP-grasp fold, A domain"/>
    <property type="match status" value="1"/>
</dbReference>
<dbReference type="Pfam" id="PF01071">
    <property type="entry name" value="GARS_A"/>
    <property type="match status" value="1"/>
</dbReference>
<evidence type="ECO:0000256" key="3">
    <source>
        <dbReference type="ARBA" id="ARBA00022840"/>
    </source>
</evidence>
<keyword evidence="2 4" id="KW-0547">Nucleotide-binding</keyword>
<dbReference type="Gene3D" id="3.30.470.20">
    <property type="entry name" value="ATP-grasp fold, B domain"/>
    <property type="match status" value="1"/>
</dbReference>
<dbReference type="EMBL" id="KZ345503">
    <property type="protein sequence ID" value="PIO73176.1"/>
    <property type="molecule type" value="Genomic_DNA"/>
</dbReference>
<evidence type="ECO:0000313" key="6">
    <source>
        <dbReference type="EMBL" id="PIO73176.1"/>
    </source>
</evidence>
<evidence type="ECO:0000256" key="1">
    <source>
        <dbReference type="ARBA" id="ARBA00022598"/>
    </source>
</evidence>
<dbReference type="PROSITE" id="PS50975">
    <property type="entry name" value="ATP_GRASP"/>
    <property type="match status" value="1"/>
</dbReference>
<gene>
    <name evidence="6" type="ORF">TELCIR_04862</name>
</gene>
<dbReference type="SUPFAM" id="SSF56059">
    <property type="entry name" value="Glutathione synthetase ATP-binding domain-like"/>
    <property type="match status" value="1"/>
</dbReference>
<evidence type="ECO:0000256" key="4">
    <source>
        <dbReference type="PROSITE-ProRule" id="PRU00409"/>
    </source>
</evidence>
<dbReference type="PANTHER" id="PTHR43472:SF1">
    <property type="entry name" value="PHOSPHORIBOSYLAMINE--GLYCINE LIGASE, CHLOROPLASTIC"/>
    <property type="match status" value="1"/>
</dbReference>
<organism evidence="6 7">
    <name type="scientific">Teladorsagia circumcincta</name>
    <name type="common">Brown stomach worm</name>
    <name type="synonym">Ostertagia circumcincta</name>
    <dbReference type="NCBI Taxonomy" id="45464"/>
    <lineage>
        <taxon>Eukaryota</taxon>
        <taxon>Metazoa</taxon>
        <taxon>Ecdysozoa</taxon>
        <taxon>Nematoda</taxon>
        <taxon>Chromadorea</taxon>
        <taxon>Rhabditida</taxon>
        <taxon>Rhabditina</taxon>
        <taxon>Rhabditomorpha</taxon>
        <taxon>Strongyloidea</taxon>
        <taxon>Trichostrongylidae</taxon>
        <taxon>Teladorsagia</taxon>
    </lineage>
</organism>
<dbReference type="PANTHER" id="PTHR43472">
    <property type="entry name" value="PHOSPHORIBOSYLAMINE--GLYCINE LIGASE"/>
    <property type="match status" value="1"/>
</dbReference>
<dbReference type="SMART" id="SM01209">
    <property type="entry name" value="GARS_A"/>
    <property type="match status" value="1"/>
</dbReference>
<reference evidence="6 7" key="1">
    <citation type="submission" date="2015-09" db="EMBL/GenBank/DDBJ databases">
        <title>Draft genome of the parasitic nematode Teladorsagia circumcincta isolate WARC Sus (inbred).</title>
        <authorList>
            <person name="Mitreva M."/>
        </authorList>
    </citation>
    <scope>NUCLEOTIDE SEQUENCE [LARGE SCALE GENOMIC DNA]</scope>
    <source>
        <strain evidence="6 7">S</strain>
    </source>
</reference>
<dbReference type="InterPro" id="IPR013815">
    <property type="entry name" value="ATP_grasp_subdomain_1"/>
</dbReference>
<dbReference type="SUPFAM" id="SSF52440">
    <property type="entry name" value="PreATP-grasp domain"/>
    <property type="match status" value="1"/>
</dbReference>
<dbReference type="GO" id="GO:0046872">
    <property type="term" value="F:metal ion binding"/>
    <property type="evidence" value="ECO:0007669"/>
    <property type="project" value="InterPro"/>
</dbReference>
<accession>A0A2G9USQ8</accession>
<dbReference type="InterPro" id="IPR020561">
    <property type="entry name" value="PRibGlycinamid_synth_ATP-grasp"/>
</dbReference>
<evidence type="ECO:0000313" key="7">
    <source>
        <dbReference type="Proteomes" id="UP000230423"/>
    </source>
</evidence>
<dbReference type="InterPro" id="IPR000115">
    <property type="entry name" value="PRibGlycinamide_synth"/>
</dbReference>
<dbReference type="OrthoDB" id="2018833at2759"/>
<dbReference type="GO" id="GO:0005524">
    <property type="term" value="F:ATP binding"/>
    <property type="evidence" value="ECO:0007669"/>
    <property type="project" value="UniProtKB-UniRule"/>
</dbReference>
<dbReference type="AlphaFoldDB" id="A0A2G9USQ8"/>
<evidence type="ECO:0000256" key="2">
    <source>
        <dbReference type="ARBA" id="ARBA00022741"/>
    </source>
</evidence>
<dbReference type="Gene3D" id="3.40.50.20">
    <property type="match status" value="1"/>
</dbReference>
<sequence length="231" mass="24779">MASVLIIGGGGREHALAWRMARSESVEKVWIAPGNGADFEKPDVDTTNADEVVAFCQRENISLVVVGPEGPLAEGLVDHIDGRVPVFGPTRAGAQLEASKVFSKMFMKKYGLPTAEFEYFSDIASAEIFIEKCDWDGIVVKADGLAGGKGVVVADDKESATAAARQFLAGQHGASSSRILLEERLHGYEVSALCFTDGTSIARMPLVRDHKRLLENDMGPNTGNFITLTGH</sequence>
<dbReference type="Proteomes" id="UP000230423">
    <property type="component" value="Unassembled WGS sequence"/>
</dbReference>
<protein>
    <submittedName>
        <fullName evidence="6">Phosphoribosylamine--glycine ligase</fullName>
    </submittedName>
</protein>
<feature type="domain" description="ATP-grasp" evidence="5">
    <location>
        <begin position="104"/>
        <end position="189"/>
    </location>
</feature>
<keyword evidence="3 4" id="KW-0067">ATP-binding</keyword>
<dbReference type="GO" id="GO:0009113">
    <property type="term" value="P:purine nucleobase biosynthetic process"/>
    <property type="evidence" value="ECO:0007669"/>
    <property type="project" value="InterPro"/>
</dbReference>
<keyword evidence="1 6" id="KW-0436">Ligase</keyword>
<dbReference type="InterPro" id="IPR020562">
    <property type="entry name" value="PRibGlycinamide_synth_N"/>
</dbReference>
<proteinExistence type="predicted"/>
<evidence type="ECO:0000259" key="5">
    <source>
        <dbReference type="PROSITE" id="PS50975"/>
    </source>
</evidence>
<name>A0A2G9USQ8_TELCI</name>
<dbReference type="Pfam" id="PF02844">
    <property type="entry name" value="GARS_N"/>
    <property type="match status" value="1"/>
</dbReference>
<dbReference type="GO" id="GO:0004637">
    <property type="term" value="F:phosphoribosylamine-glycine ligase activity"/>
    <property type="evidence" value="ECO:0007669"/>
    <property type="project" value="InterPro"/>
</dbReference>
<dbReference type="InterPro" id="IPR011761">
    <property type="entry name" value="ATP-grasp"/>
</dbReference>
<dbReference type="InterPro" id="IPR016185">
    <property type="entry name" value="PreATP-grasp_dom_sf"/>
</dbReference>
<keyword evidence="7" id="KW-1185">Reference proteome</keyword>